<dbReference type="InterPro" id="IPR001623">
    <property type="entry name" value="DnaJ_domain"/>
</dbReference>
<dbReference type="PANTHER" id="PTHR43096:SF52">
    <property type="entry name" value="DNAJ HOMOLOG 1, MITOCHONDRIAL-RELATED"/>
    <property type="match status" value="1"/>
</dbReference>
<comment type="caution">
    <text evidence="4">The sequence shown here is derived from an EMBL/GenBank/DDBJ whole genome shotgun (WGS) entry which is preliminary data.</text>
</comment>
<dbReference type="PROSITE" id="PS50076">
    <property type="entry name" value="DNAJ_2"/>
    <property type="match status" value="1"/>
</dbReference>
<dbReference type="AlphaFoldDB" id="A0A5B2VVY6"/>
<dbReference type="PANTHER" id="PTHR43096">
    <property type="entry name" value="DNAJ HOMOLOG 1, MITOCHONDRIAL-RELATED"/>
    <property type="match status" value="1"/>
</dbReference>
<keyword evidence="5" id="KW-1185">Reference proteome</keyword>
<feature type="compositionally biased region" description="Gly residues" evidence="2">
    <location>
        <begin position="138"/>
        <end position="147"/>
    </location>
</feature>
<sequence>MRDPYDVLGVPKSASEAEIKKAFRRLAKAYHPDQNQDDPKATARFSEVNQAYEILGDAAKRAQFDRGEIDGDGKPRFRGFEGFSGGRGEGMGRGGFGFGFGGRKGGAGPGAGAGTGPGGDDIFSQIFGEAFRAAEQRAGGGGAGATGGTRSRTTGRGGDVSVTLTVTVEEIAQGAKKRLDLPTGRSVDVSIPKAVTDGQVIRVRGLGEASPFGEPGDAMLTIRIAPHPRFTVEGSNLRLRLPIALDEAVLGANVRVSTLDGEVAMTVPPMTSSGRTFRLRGKGLPSKEGTGDLYVVVEIKLPEGPDEELVAYARKRRAARVEG</sequence>
<dbReference type="OrthoDB" id="9779889at2"/>
<dbReference type="Proteomes" id="UP000323142">
    <property type="component" value="Unassembled WGS sequence"/>
</dbReference>
<feature type="region of interest" description="Disordered" evidence="2">
    <location>
        <begin position="137"/>
        <end position="158"/>
    </location>
</feature>
<dbReference type="InterPro" id="IPR018253">
    <property type="entry name" value="DnaJ_domain_CS"/>
</dbReference>
<protein>
    <submittedName>
        <fullName evidence="4">J domain-containing protein</fullName>
    </submittedName>
</protein>
<dbReference type="Gene3D" id="2.60.260.20">
    <property type="entry name" value="Urease metallochaperone UreE, N-terminal domain"/>
    <property type="match status" value="2"/>
</dbReference>
<dbReference type="FunFam" id="2.60.260.20:FF:000013">
    <property type="entry name" value="DnaJ subfamily B member 11"/>
    <property type="match status" value="1"/>
</dbReference>
<dbReference type="PRINTS" id="PR00625">
    <property type="entry name" value="JDOMAIN"/>
</dbReference>
<dbReference type="GO" id="GO:0005737">
    <property type="term" value="C:cytoplasm"/>
    <property type="evidence" value="ECO:0007669"/>
    <property type="project" value="TreeGrafter"/>
</dbReference>
<dbReference type="CDD" id="cd06257">
    <property type="entry name" value="DnaJ"/>
    <property type="match status" value="1"/>
</dbReference>
<reference evidence="4 5" key="2">
    <citation type="submission" date="2019-09" db="EMBL/GenBank/DDBJ databases">
        <authorList>
            <person name="Jin C."/>
        </authorList>
    </citation>
    <scope>NUCLEOTIDE SEQUENCE [LARGE SCALE GENOMIC DNA]</scope>
    <source>
        <strain evidence="4 5">BN140002</strain>
    </source>
</reference>
<dbReference type="CDD" id="cd10747">
    <property type="entry name" value="DnaJ_C"/>
    <property type="match status" value="1"/>
</dbReference>
<dbReference type="GO" id="GO:0042026">
    <property type="term" value="P:protein refolding"/>
    <property type="evidence" value="ECO:0007669"/>
    <property type="project" value="TreeGrafter"/>
</dbReference>
<evidence type="ECO:0000256" key="1">
    <source>
        <dbReference type="ARBA" id="ARBA00023186"/>
    </source>
</evidence>
<feature type="domain" description="J" evidence="3">
    <location>
        <begin position="3"/>
        <end position="68"/>
    </location>
</feature>
<accession>A0A5B2VVY6</accession>
<evidence type="ECO:0000256" key="2">
    <source>
        <dbReference type="SAM" id="MobiDB-lite"/>
    </source>
</evidence>
<dbReference type="InterPro" id="IPR036869">
    <property type="entry name" value="J_dom_sf"/>
</dbReference>
<dbReference type="SUPFAM" id="SSF49493">
    <property type="entry name" value="HSP40/DnaJ peptide-binding domain"/>
    <property type="match status" value="2"/>
</dbReference>
<dbReference type="RefSeq" id="WP_149815460.1">
    <property type="nucleotide sequence ID" value="NZ_VUOA01000006.1"/>
</dbReference>
<dbReference type="PROSITE" id="PS00636">
    <property type="entry name" value="DNAJ_1"/>
    <property type="match status" value="1"/>
</dbReference>
<dbReference type="EMBL" id="VUOA01000006">
    <property type="protein sequence ID" value="KAA2242189.1"/>
    <property type="molecule type" value="Genomic_DNA"/>
</dbReference>
<name>A0A5B2VVY6_9HYPH</name>
<proteinExistence type="predicted"/>
<evidence type="ECO:0000259" key="3">
    <source>
        <dbReference type="PROSITE" id="PS50076"/>
    </source>
</evidence>
<dbReference type="Gene3D" id="1.10.287.110">
    <property type="entry name" value="DnaJ domain"/>
    <property type="match status" value="1"/>
</dbReference>
<evidence type="ECO:0000313" key="5">
    <source>
        <dbReference type="Proteomes" id="UP000323142"/>
    </source>
</evidence>
<reference evidence="4 5" key="1">
    <citation type="submission" date="2019-09" db="EMBL/GenBank/DDBJ databases">
        <title>Salinarimonas rosea gen. nov., sp. nov., a new member of the a-2 subgroup of the Proteobacteria.</title>
        <authorList>
            <person name="Liu J."/>
        </authorList>
    </citation>
    <scope>NUCLEOTIDE SEQUENCE [LARGE SCALE GENOMIC DNA]</scope>
    <source>
        <strain evidence="4 5">BN140002</strain>
    </source>
</reference>
<dbReference type="SMART" id="SM00271">
    <property type="entry name" value="DnaJ"/>
    <property type="match status" value="1"/>
</dbReference>
<dbReference type="Pfam" id="PF00226">
    <property type="entry name" value="DnaJ"/>
    <property type="match status" value="1"/>
</dbReference>
<dbReference type="GO" id="GO:0051082">
    <property type="term" value="F:unfolded protein binding"/>
    <property type="evidence" value="ECO:0007669"/>
    <property type="project" value="InterPro"/>
</dbReference>
<dbReference type="Pfam" id="PF01556">
    <property type="entry name" value="DnaJ_C"/>
    <property type="match status" value="1"/>
</dbReference>
<keyword evidence="1" id="KW-0143">Chaperone</keyword>
<dbReference type="InterPro" id="IPR008971">
    <property type="entry name" value="HSP40/DnaJ_pept-bd"/>
</dbReference>
<organism evidence="4 5">
    <name type="scientific">Salinarimonas soli</name>
    <dbReference type="NCBI Taxonomy" id="1638099"/>
    <lineage>
        <taxon>Bacteria</taxon>
        <taxon>Pseudomonadati</taxon>
        <taxon>Pseudomonadota</taxon>
        <taxon>Alphaproteobacteria</taxon>
        <taxon>Hyphomicrobiales</taxon>
        <taxon>Salinarimonadaceae</taxon>
        <taxon>Salinarimonas</taxon>
    </lineage>
</organism>
<evidence type="ECO:0000313" key="4">
    <source>
        <dbReference type="EMBL" id="KAA2242189.1"/>
    </source>
</evidence>
<dbReference type="InterPro" id="IPR002939">
    <property type="entry name" value="DnaJ_C"/>
</dbReference>
<dbReference type="SUPFAM" id="SSF46565">
    <property type="entry name" value="Chaperone J-domain"/>
    <property type="match status" value="1"/>
</dbReference>
<gene>
    <name evidence="4" type="ORF">F0L46_02550</name>
</gene>